<feature type="domain" description="DRBM" evidence="2">
    <location>
        <begin position="212"/>
        <end position="286"/>
    </location>
</feature>
<dbReference type="SUPFAM" id="SSF54768">
    <property type="entry name" value="dsRNA-binding domain-like"/>
    <property type="match status" value="1"/>
</dbReference>
<dbReference type="Pfam" id="PF00035">
    <property type="entry name" value="dsrm"/>
    <property type="match status" value="1"/>
</dbReference>
<dbReference type="AlphaFoldDB" id="A0A7S4RNH2"/>
<accession>A0A7S4RNH2</accession>
<feature type="compositionally biased region" description="Basic and acidic residues" evidence="1">
    <location>
        <begin position="402"/>
        <end position="414"/>
    </location>
</feature>
<dbReference type="InterPro" id="IPR014720">
    <property type="entry name" value="dsRBD_dom"/>
</dbReference>
<gene>
    <name evidence="3" type="ORF">AMON00008_LOCUS38246</name>
</gene>
<proteinExistence type="predicted"/>
<sequence>MAQAILAQGLPRPRQGRLSEARDAVAAAWAVHRAHPRATASEAMQGQDAMAALARMQGGAAAGGPVSQLAAAVAGTGEPKGALNHFCQRYCQRPVTKDDVVYTSAKYGKVFQVTVTLNCMEGQAFVGETASTLKEAEKNAAYQALVHFEPLNDSLPAASSKNKKRKTPATTTSAAALTLGGVRSEEPALKAMKTADGGAAALASASNPALTCKVVLNTVCMKLLHRPMQKGEVVYETHQTPIGFQSTVRLPCLPGEWGELAWAGEVASQQKQAEQNAAKEALEAVNQSADQIKSLLPQQPVRSTGGKGAGGGGGWCDGGKGWGGKCKGGKGKWDYWGKGMMGWCDGGKGWGGMGMGGMGIRPGPGMGMGTDMGMGGWGGGKGCCKGGGGDEAAAAGGGEFEGPEHRMPKEPMPKTRVSEVAITGEIIEWKGKYGWLRPHAEIQHPMAKKRGGRVFMSSKDVAGSLDLAVGSVVQFHVYEDPTGLGAEEVTAF</sequence>
<evidence type="ECO:0000259" key="2">
    <source>
        <dbReference type="SMART" id="SM00358"/>
    </source>
</evidence>
<dbReference type="EMBL" id="HBNR01054452">
    <property type="protein sequence ID" value="CAE4620361.1"/>
    <property type="molecule type" value="Transcribed_RNA"/>
</dbReference>
<feature type="region of interest" description="Disordered" evidence="1">
    <location>
        <begin position="395"/>
        <end position="414"/>
    </location>
</feature>
<evidence type="ECO:0000313" key="3">
    <source>
        <dbReference type="EMBL" id="CAE4620361.1"/>
    </source>
</evidence>
<feature type="domain" description="DRBM" evidence="2">
    <location>
        <begin position="79"/>
        <end position="149"/>
    </location>
</feature>
<dbReference type="Gene3D" id="3.30.160.20">
    <property type="match status" value="2"/>
</dbReference>
<dbReference type="CDD" id="cd00048">
    <property type="entry name" value="DSRM_SF"/>
    <property type="match status" value="1"/>
</dbReference>
<dbReference type="SMART" id="SM00358">
    <property type="entry name" value="DSRM"/>
    <property type="match status" value="2"/>
</dbReference>
<protein>
    <recommendedName>
        <fullName evidence="2">DRBM domain-containing protein</fullName>
    </recommendedName>
</protein>
<organism evidence="3">
    <name type="scientific">Alexandrium monilatum</name>
    <dbReference type="NCBI Taxonomy" id="311494"/>
    <lineage>
        <taxon>Eukaryota</taxon>
        <taxon>Sar</taxon>
        <taxon>Alveolata</taxon>
        <taxon>Dinophyceae</taxon>
        <taxon>Gonyaulacales</taxon>
        <taxon>Pyrocystaceae</taxon>
        <taxon>Alexandrium</taxon>
    </lineage>
</organism>
<reference evidence="3" key="1">
    <citation type="submission" date="2021-01" db="EMBL/GenBank/DDBJ databases">
        <authorList>
            <person name="Corre E."/>
            <person name="Pelletier E."/>
            <person name="Niang G."/>
            <person name="Scheremetjew M."/>
            <person name="Finn R."/>
            <person name="Kale V."/>
            <person name="Holt S."/>
            <person name="Cochrane G."/>
            <person name="Meng A."/>
            <person name="Brown T."/>
            <person name="Cohen L."/>
        </authorList>
    </citation>
    <scope>NUCLEOTIDE SEQUENCE</scope>
    <source>
        <strain evidence="3">CCMP3105</strain>
    </source>
</reference>
<name>A0A7S4RNH2_9DINO</name>
<evidence type="ECO:0000256" key="1">
    <source>
        <dbReference type="SAM" id="MobiDB-lite"/>
    </source>
</evidence>